<feature type="region of interest" description="Disordered" evidence="1">
    <location>
        <begin position="1"/>
        <end position="23"/>
    </location>
</feature>
<evidence type="ECO:0000256" key="2">
    <source>
        <dbReference type="SAM" id="Phobius"/>
    </source>
</evidence>
<comment type="caution">
    <text evidence="3">The sequence shown here is derived from an EMBL/GenBank/DDBJ whole genome shotgun (WGS) entry which is preliminary data.</text>
</comment>
<feature type="region of interest" description="Disordered" evidence="1">
    <location>
        <begin position="35"/>
        <end position="60"/>
    </location>
</feature>
<dbReference type="AlphaFoldDB" id="A0A4Y9YIZ7"/>
<feature type="transmembrane region" description="Helical" evidence="2">
    <location>
        <begin position="412"/>
        <end position="432"/>
    </location>
</feature>
<feature type="region of interest" description="Disordered" evidence="1">
    <location>
        <begin position="617"/>
        <end position="658"/>
    </location>
</feature>
<feature type="compositionally biased region" description="Low complexity" evidence="1">
    <location>
        <begin position="647"/>
        <end position="657"/>
    </location>
</feature>
<feature type="compositionally biased region" description="Acidic residues" evidence="1">
    <location>
        <begin position="925"/>
        <end position="937"/>
    </location>
</feature>
<organism evidence="3 4">
    <name type="scientific">Rhodofomes roseus</name>
    <dbReference type="NCBI Taxonomy" id="34475"/>
    <lineage>
        <taxon>Eukaryota</taxon>
        <taxon>Fungi</taxon>
        <taxon>Dikarya</taxon>
        <taxon>Basidiomycota</taxon>
        <taxon>Agaricomycotina</taxon>
        <taxon>Agaricomycetes</taxon>
        <taxon>Polyporales</taxon>
        <taxon>Rhodofomes</taxon>
    </lineage>
</organism>
<feature type="transmembrane region" description="Helical" evidence="2">
    <location>
        <begin position="75"/>
        <end position="93"/>
    </location>
</feature>
<dbReference type="Proteomes" id="UP000298390">
    <property type="component" value="Unassembled WGS sequence"/>
</dbReference>
<feature type="region of interest" description="Disordered" evidence="1">
    <location>
        <begin position="892"/>
        <end position="979"/>
    </location>
</feature>
<feature type="region of interest" description="Disordered" evidence="1">
    <location>
        <begin position="448"/>
        <end position="475"/>
    </location>
</feature>
<feature type="transmembrane region" description="Helical" evidence="2">
    <location>
        <begin position="264"/>
        <end position="284"/>
    </location>
</feature>
<evidence type="ECO:0000313" key="4">
    <source>
        <dbReference type="Proteomes" id="UP000298390"/>
    </source>
</evidence>
<reference evidence="3 4" key="1">
    <citation type="submission" date="2019-01" db="EMBL/GenBank/DDBJ databases">
        <title>Genome sequencing of the rare red list fungi Fomitopsis rosea.</title>
        <authorList>
            <person name="Buettner E."/>
            <person name="Kellner H."/>
        </authorList>
    </citation>
    <scope>NUCLEOTIDE SEQUENCE [LARGE SCALE GENOMIC DNA]</scope>
    <source>
        <strain evidence="3 4">DSM 105464</strain>
    </source>
</reference>
<feature type="transmembrane region" description="Helical" evidence="2">
    <location>
        <begin position="105"/>
        <end position="124"/>
    </location>
</feature>
<name>A0A4Y9YIZ7_9APHY</name>
<keyword evidence="2" id="KW-0812">Transmembrane</keyword>
<dbReference type="STRING" id="34475.A0A4Y9YIZ7"/>
<keyword evidence="2" id="KW-0472">Membrane</keyword>
<feature type="transmembrane region" description="Helical" evidence="2">
    <location>
        <begin position="160"/>
        <end position="178"/>
    </location>
</feature>
<accession>A0A4Y9YIZ7</accession>
<evidence type="ECO:0000313" key="3">
    <source>
        <dbReference type="EMBL" id="TFY62506.1"/>
    </source>
</evidence>
<feature type="transmembrane region" description="Helical" evidence="2">
    <location>
        <begin position="389"/>
        <end position="406"/>
    </location>
</feature>
<dbReference type="EMBL" id="SEKV01000163">
    <property type="protein sequence ID" value="TFY62506.1"/>
    <property type="molecule type" value="Genomic_DNA"/>
</dbReference>
<proteinExistence type="predicted"/>
<feature type="transmembrane region" description="Helical" evidence="2">
    <location>
        <begin position="222"/>
        <end position="244"/>
    </location>
</feature>
<feature type="transmembrane region" description="Helical" evidence="2">
    <location>
        <begin position="304"/>
        <end position="325"/>
    </location>
</feature>
<feature type="compositionally biased region" description="Low complexity" evidence="1">
    <location>
        <begin position="448"/>
        <end position="462"/>
    </location>
</feature>
<feature type="compositionally biased region" description="Acidic residues" evidence="1">
    <location>
        <begin position="48"/>
        <end position="58"/>
    </location>
</feature>
<gene>
    <name evidence="3" type="ORF">EVJ58_g3819</name>
</gene>
<evidence type="ECO:0000256" key="1">
    <source>
        <dbReference type="SAM" id="MobiDB-lite"/>
    </source>
</evidence>
<feature type="compositionally biased region" description="Basic and acidic residues" evidence="1">
    <location>
        <begin position="463"/>
        <end position="475"/>
    </location>
</feature>
<sequence>MSSSPRPSTSSDSSGRSSPTQGFDSSAALILVPDTDELSASTPFGISSDDEYDSDDDSGIGGTADRLQASAFPPLSSISVFLYLLSPFLKLGALLLPDAGLPLKVAVPAALFFAALAMFTRQIWYMLARYIRRADLEEIVLETFARDRRKEGRRWAFRQIVRLTSGVFRVLLAVVYVRASVDVLLPFLPGKLVLPSDVTVTLVLALIIAPLYFAQSLGVARVIYATWASLAAYVAWFICTAYSHSQGILPRRAAPVSAGALWQSASIIAFAFTTSSTTSLYTALRGTTQPLSPRPRRSQSFKLLSALSVGIAVLCILPLVFFQTANLPTERPVQSPDALVTTPEYVLAARALFETAALVLSVPSILIPTPALPISSSVRRATPVPLSRVFVFTAAIGLSLVPAAFARALSDAVWVLAFLSTYMLPALLHIILHNFRSPLSIIIPPSTPATAVSSPGMPSARSDASDSRNDELLQRKERTLQRRRLGRRLVWDFGVWMLLVPVGGVKSKITVDEIHAPHVRLRRRFEEYSPLDQDVHLPLHAQPLKHEPGPKESCTMSRSSTHQFPANQVAQDTQIGRDKVVAAPWQVTALQQLRRRAGDSPPKEEIVRIGKETGLSDVSIHQVLQDQQGGRHPKKRKRQPDTTSRSPEAALEPAAPEVSVHIATPGSSFSLPLYQDHQLQSSGSNPFAPVESSQGLNSLKTRTLVQSPSLGYIPLAFPMVLSHLSGADTFDKSSSGDTSFGSSSASSVDAPAGSQFLAGSQASYPTLYSERFAPTVPTLPTDYTQVDLTEAESQRTLNMLYLSQLLLDATNAHVPHPATTTANDSAYLSGLAPLSFAPSMQSHSTSVLGTASMNLVGQRAGYLWYPPPPVAFKARVTDLALLTKRIRATHDESADEISIEGMNGDDRQKSASNASRMSSTAAVAAEDDDSDVDDEEIQTPTDDLPAFIGDFDQSHKAAKTKGKGKQVVYEDGVLTTNAD</sequence>
<feature type="compositionally biased region" description="Low complexity" evidence="1">
    <location>
        <begin position="1"/>
        <end position="20"/>
    </location>
</feature>
<keyword evidence="2" id="KW-1133">Transmembrane helix</keyword>
<protein>
    <submittedName>
        <fullName evidence="3">Uncharacterized protein</fullName>
    </submittedName>
</protein>
<feature type="transmembrane region" description="Helical" evidence="2">
    <location>
        <begin position="198"/>
        <end position="215"/>
    </location>
</feature>